<comment type="caution">
    <text evidence="1">The sequence shown here is derived from an EMBL/GenBank/DDBJ whole genome shotgun (WGS) entry which is preliminary data.</text>
</comment>
<proteinExistence type="predicted"/>
<reference evidence="1 2" key="1">
    <citation type="journal article" date="2016" name="ISME J.">
        <title>Chasing the elusive Euryarchaeota class WSA2: genomes reveal a uniquely fastidious methyl-reducing methanogen.</title>
        <authorList>
            <person name="Nobu M.K."/>
            <person name="Narihiro T."/>
            <person name="Kuroda K."/>
            <person name="Mei R."/>
            <person name="Liu W.T."/>
        </authorList>
    </citation>
    <scope>NUCLEOTIDE SEQUENCE [LARGE SCALE GENOMIC DNA]</scope>
    <source>
        <strain evidence="1">U1lsi0528_Bin055</strain>
    </source>
</reference>
<organism evidence="1 2">
    <name type="scientific">Candidatus Methanofastidiosum methylothiophilum</name>
    <dbReference type="NCBI Taxonomy" id="1705564"/>
    <lineage>
        <taxon>Archaea</taxon>
        <taxon>Methanobacteriati</taxon>
        <taxon>Methanobacteriota</taxon>
        <taxon>Stenosarchaea group</taxon>
        <taxon>Candidatus Methanofastidiosia</taxon>
        <taxon>Candidatus Methanofastidiosales</taxon>
        <taxon>Candidatus Methanofastidiosaceae</taxon>
        <taxon>Candidatus Methanofastidiosum</taxon>
    </lineage>
</organism>
<name>A0A150IVI0_9EURY</name>
<sequence>MHAINRTMLTIEYKKNSLLYFISLYFINVYKKPITITAWQPLIHKFPNVCQTGKSMIPTPTPLDMSASIELEDTRSLKIVSVIFVNISTAE</sequence>
<dbReference type="AlphaFoldDB" id="A0A150IVI0"/>
<dbReference type="EMBL" id="LNGC01000119">
    <property type="protein sequence ID" value="KYC48878.1"/>
    <property type="molecule type" value="Genomic_DNA"/>
</dbReference>
<evidence type="ECO:0000313" key="1">
    <source>
        <dbReference type="EMBL" id="KYC48878.1"/>
    </source>
</evidence>
<accession>A0A150IVI0</accession>
<evidence type="ECO:0000313" key="2">
    <source>
        <dbReference type="Proteomes" id="UP000075398"/>
    </source>
</evidence>
<gene>
    <name evidence="1" type="ORF">AMQ22_01808</name>
</gene>
<dbReference type="Proteomes" id="UP000075398">
    <property type="component" value="Unassembled WGS sequence"/>
</dbReference>
<protein>
    <submittedName>
        <fullName evidence="1">Uncharacterized protein</fullName>
    </submittedName>
</protein>